<dbReference type="AlphaFoldDB" id="A0A8A3P0D9"/>
<keyword evidence="4" id="KW-1185">Reference proteome</keyword>
<dbReference type="PANTHER" id="PTHR35910:SF6">
    <property type="entry name" value="2EXR DOMAIN-CONTAINING PROTEIN"/>
    <property type="match status" value="1"/>
</dbReference>
<dbReference type="Proteomes" id="UP000672032">
    <property type="component" value="Chromosome 2"/>
</dbReference>
<name>A0A8A3P0D9_9HELO</name>
<reference evidence="3" key="1">
    <citation type="submission" date="2020-10" db="EMBL/GenBank/DDBJ databases">
        <title>Genome Sequence of Monilinia vaccinii-corymbosi Sheds Light on Mummy Berry Disease Infection of Blueberry and Mating Type.</title>
        <authorList>
            <person name="Yow A.G."/>
            <person name="Zhang Y."/>
            <person name="Bansal K."/>
            <person name="Eacker S.M."/>
            <person name="Sullivan S."/>
            <person name="Liachko I."/>
            <person name="Cubeta M.A."/>
            <person name="Rollins J.A."/>
            <person name="Ashrafi H."/>
        </authorList>
    </citation>
    <scope>NUCLEOTIDE SEQUENCE</scope>
    <source>
        <strain evidence="3">RL-1</strain>
    </source>
</reference>
<sequence length="450" mass="50956">MSNNNSSPSSRPVFTTGRWPWRVGGLHRGVNVQGESPSEITNRLAGLELEKANKPLTDFMPFCSLAPEIRFKVWNFAARAETRILELVRHPHYAYSLDHRIFQVSRPGQKVPGIMQANRESRREGMLVFEKRYINVHTIFQYMNNDERPWTWYNPHNDIIFFGKDTCIRTIVNFYDVKSNENYAKVAFRCADVIGTCKARCDFDPSKFPNNDKRSLCSWGAAIGGAGVGILGVLHGKDEEIAMNDMVPGAPGVKEVFFVVETECMQFEAGAMPSNLTFRPPIHNGLTNGQEREKTYLQAAIRQVRSGNGVVNCGENRWNTDNYPDFNFVSLAPPLKVRSGKVLKHDSIMVPAKHASELIYPGSKFLYDLGQKTGVDIIHCEMIYQGLKEREIGLFNGTEEGIEKAKGEIKKQLLADFNYHQGAERDADRDAEHGAESRRAERRDKRSFVC</sequence>
<proteinExistence type="predicted"/>
<protein>
    <recommendedName>
        <fullName evidence="2">2EXR domain-containing protein</fullName>
    </recommendedName>
</protein>
<evidence type="ECO:0000256" key="1">
    <source>
        <dbReference type="SAM" id="MobiDB-lite"/>
    </source>
</evidence>
<evidence type="ECO:0000313" key="3">
    <source>
        <dbReference type="EMBL" id="QSZ31253.1"/>
    </source>
</evidence>
<dbReference type="Pfam" id="PF20150">
    <property type="entry name" value="2EXR"/>
    <property type="match status" value="1"/>
</dbReference>
<dbReference type="EMBL" id="CP063406">
    <property type="protein sequence ID" value="QSZ31253.1"/>
    <property type="molecule type" value="Genomic_DNA"/>
</dbReference>
<gene>
    <name evidence="3" type="ORF">DSL72_000816</name>
</gene>
<dbReference type="OrthoDB" id="3534410at2759"/>
<dbReference type="InterPro" id="IPR045518">
    <property type="entry name" value="2EXR"/>
</dbReference>
<accession>A0A8A3P0D9</accession>
<dbReference type="PANTHER" id="PTHR35910">
    <property type="entry name" value="2EXR DOMAIN-CONTAINING PROTEIN"/>
    <property type="match status" value="1"/>
</dbReference>
<feature type="domain" description="2EXR" evidence="2">
    <location>
        <begin position="59"/>
        <end position="160"/>
    </location>
</feature>
<evidence type="ECO:0000259" key="2">
    <source>
        <dbReference type="Pfam" id="PF20150"/>
    </source>
</evidence>
<organism evidence="3 4">
    <name type="scientific">Monilinia vaccinii-corymbosi</name>
    <dbReference type="NCBI Taxonomy" id="61207"/>
    <lineage>
        <taxon>Eukaryota</taxon>
        <taxon>Fungi</taxon>
        <taxon>Dikarya</taxon>
        <taxon>Ascomycota</taxon>
        <taxon>Pezizomycotina</taxon>
        <taxon>Leotiomycetes</taxon>
        <taxon>Helotiales</taxon>
        <taxon>Sclerotiniaceae</taxon>
        <taxon>Monilinia</taxon>
    </lineage>
</organism>
<evidence type="ECO:0000313" key="4">
    <source>
        <dbReference type="Proteomes" id="UP000672032"/>
    </source>
</evidence>
<feature type="region of interest" description="Disordered" evidence="1">
    <location>
        <begin position="423"/>
        <end position="450"/>
    </location>
</feature>